<name>A0A4R4TFZ4_9ACTN</name>
<evidence type="ECO:0000313" key="2">
    <source>
        <dbReference type="Proteomes" id="UP000295345"/>
    </source>
</evidence>
<protein>
    <submittedName>
        <fullName evidence="1">Uncharacterized protein</fullName>
    </submittedName>
</protein>
<proteinExistence type="predicted"/>
<keyword evidence="2" id="KW-1185">Reference proteome</keyword>
<reference evidence="1 2" key="1">
    <citation type="submission" date="2019-03" db="EMBL/GenBank/DDBJ databases">
        <title>Draft genome sequences of novel Actinobacteria.</title>
        <authorList>
            <person name="Sahin N."/>
            <person name="Ay H."/>
            <person name="Saygin H."/>
        </authorList>
    </citation>
    <scope>NUCLEOTIDE SEQUENCE [LARGE SCALE GENOMIC DNA]</scope>
    <source>
        <strain evidence="1 2">DSM 41900</strain>
    </source>
</reference>
<sequence length="232" mass="24880">MSLTHQPTPGSVEEATGALAGSLARALRGTSDGVGTRSPLASWDRRAGGLAAIRVLGADVLAPFLLTGKPLRQEEAWLVRAAVRDHPAPRGHTPEAALWGVRDTALTAALARLGVDASGWEGLAEPRAPGPLADDWVTLAADLVRLSTAAHPSLHPELRERLLDRRLDVARGLVRAMLRRDLLSAARLTRWLLTLAPDDLTSATLVHLEIAGHHDPRVRFEAAIARLLSDNR</sequence>
<gene>
    <name evidence="1" type="ORF">E1283_09970</name>
</gene>
<accession>A0A4R4TFZ4</accession>
<dbReference type="Proteomes" id="UP000295345">
    <property type="component" value="Unassembled WGS sequence"/>
</dbReference>
<evidence type="ECO:0000313" key="1">
    <source>
        <dbReference type="EMBL" id="TDC76380.1"/>
    </source>
</evidence>
<dbReference type="AlphaFoldDB" id="A0A4R4TFZ4"/>
<dbReference type="RefSeq" id="WP_132817582.1">
    <property type="nucleotide sequence ID" value="NZ_SMKI01000078.1"/>
</dbReference>
<dbReference type="OrthoDB" id="3681656at2"/>
<organism evidence="1 2">
    <name type="scientific">Streptomyces hainanensis</name>
    <dbReference type="NCBI Taxonomy" id="402648"/>
    <lineage>
        <taxon>Bacteria</taxon>
        <taxon>Bacillati</taxon>
        <taxon>Actinomycetota</taxon>
        <taxon>Actinomycetes</taxon>
        <taxon>Kitasatosporales</taxon>
        <taxon>Streptomycetaceae</taxon>
        <taxon>Streptomyces</taxon>
    </lineage>
</organism>
<comment type="caution">
    <text evidence="1">The sequence shown here is derived from an EMBL/GenBank/DDBJ whole genome shotgun (WGS) entry which is preliminary data.</text>
</comment>
<dbReference type="EMBL" id="SMKI01000078">
    <property type="protein sequence ID" value="TDC76380.1"/>
    <property type="molecule type" value="Genomic_DNA"/>
</dbReference>